<evidence type="ECO:0000313" key="3">
    <source>
        <dbReference type="Proteomes" id="UP000275267"/>
    </source>
</evidence>
<accession>A0A3L6T2S8</accession>
<reference evidence="3" key="1">
    <citation type="journal article" date="2019" name="Nat. Commun.">
        <title>The genome of broomcorn millet.</title>
        <authorList>
            <person name="Zou C."/>
            <person name="Miki D."/>
            <person name="Li D."/>
            <person name="Tang Q."/>
            <person name="Xiao L."/>
            <person name="Rajput S."/>
            <person name="Deng P."/>
            <person name="Jia W."/>
            <person name="Huang R."/>
            <person name="Zhang M."/>
            <person name="Sun Y."/>
            <person name="Hu J."/>
            <person name="Fu X."/>
            <person name="Schnable P.S."/>
            <person name="Li F."/>
            <person name="Zhang H."/>
            <person name="Feng B."/>
            <person name="Zhu X."/>
            <person name="Liu R."/>
            <person name="Schnable J.C."/>
            <person name="Zhu J.-K."/>
            <person name="Zhang H."/>
        </authorList>
    </citation>
    <scope>NUCLEOTIDE SEQUENCE [LARGE SCALE GENOMIC DNA]</scope>
</reference>
<dbReference type="Proteomes" id="UP000275267">
    <property type="component" value="Unassembled WGS sequence"/>
</dbReference>
<evidence type="ECO:0000313" key="2">
    <source>
        <dbReference type="EMBL" id="RLN30296.1"/>
    </source>
</evidence>
<feature type="region of interest" description="Disordered" evidence="1">
    <location>
        <begin position="81"/>
        <end position="117"/>
    </location>
</feature>
<gene>
    <name evidence="2" type="ORF">C2845_PM05G00970</name>
</gene>
<evidence type="ECO:0000256" key="1">
    <source>
        <dbReference type="SAM" id="MobiDB-lite"/>
    </source>
</evidence>
<comment type="caution">
    <text evidence="2">The sequence shown here is derived from an EMBL/GenBank/DDBJ whole genome shotgun (WGS) entry which is preliminary data.</text>
</comment>
<feature type="compositionally biased region" description="Low complexity" evidence="1">
    <location>
        <begin position="99"/>
        <end position="111"/>
    </location>
</feature>
<sequence length="117" mass="12512">MEALSLLKVDHKHYRVDLKIDLSYKKLEVDFKLKTQPHGLKYNYFLSSSTGQLPAEVVGRSGAPVPRPCDLRDLAAYGDAGSLRRTSGPQLAQDGGAGRSSAAAPADGGSANTAERR</sequence>
<dbReference type="EMBL" id="PQIB02000003">
    <property type="protein sequence ID" value="RLN30296.1"/>
    <property type="molecule type" value="Genomic_DNA"/>
</dbReference>
<organism evidence="2 3">
    <name type="scientific">Panicum miliaceum</name>
    <name type="common">Proso millet</name>
    <name type="synonym">Broomcorn millet</name>
    <dbReference type="NCBI Taxonomy" id="4540"/>
    <lineage>
        <taxon>Eukaryota</taxon>
        <taxon>Viridiplantae</taxon>
        <taxon>Streptophyta</taxon>
        <taxon>Embryophyta</taxon>
        <taxon>Tracheophyta</taxon>
        <taxon>Spermatophyta</taxon>
        <taxon>Magnoliopsida</taxon>
        <taxon>Liliopsida</taxon>
        <taxon>Poales</taxon>
        <taxon>Poaceae</taxon>
        <taxon>PACMAD clade</taxon>
        <taxon>Panicoideae</taxon>
        <taxon>Panicodae</taxon>
        <taxon>Paniceae</taxon>
        <taxon>Panicinae</taxon>
        <taxon>Panicum</taxon>
        <taxon>Panicum sect. Panicum</taxon>
    </lineage>
</organism>
<proteinExistence type="predicted"/>
<protein>
    <submittedName>
        <fullName evidence="2">Uncharacterized protein</fullName>
    </submittedName>
</protein>
<keyword evidence="3" id="KW-1185">Reference proteome</keyword>
<name>A0A3L6T2S8_PANMI</name>
<dbReference type="AlphaFoldDB" id="A0A3L6T2S8"/>